<evidence type="ECO:0000256" key="1">
    <source>
        <dbReference type="SAM" id="SignalP"/>
    </source>
</evidence>
<dbReference type="Pfam" id="PF08450">
    <property type="entry name" value="SGL"/>
    <property type="match status" value="1"/>
</dbReference>
<dbReference type="OrthoDB" id="423498at2759"/>
<accession>A0A0N0NNW5</accession>
<proteinExistence type="predicted"/>
<evidence type="ECO:0000259" key="2">
    <source>
        <dbReference type="Pfam" id="PF08450"/>
    </source>
</evidence>
<feature type="signal peptide" evidence="1">
    <location>
        <begin position="1"/>
        <end position="33"/>
    </location>
</feature>
<dbReference type="InterPro" id="IPR013658">
    <property type="entry name" value="SGL"/>
</dbReference>
<reference evidence="3 4" key="1">
    <citation type="submission" date="2015-06" db="EMBL/GenBank/DDBJ databases">
        <title>Draft genome of the ant-associated black yeast Phialophora attae CBS 131958.</title>
        <authorList>
            <person name="Moreno L.F."/>
            <person name="Stielow B.J."/>
            <person name="de Hoog S."/>
            <person name="Vicente V.A."/>
            <person name="Weiss V.A."/>
            <person name="de Vries M."/>
            <person name="Cruz L.M."/>
            <person name="Souza E.M."/>
        </authorList>
    </citation>
    <scope>NUCLEOTIDE SEQUENCE [LARGE SCALE GENOMIC DNA]</scope>
    <source>
        <strain evidence="3 4">CBS 131958</strain>
    </source>
</reference>
<feature type="chain" id="PRO_5005856881" description="SMP-30/Gluconolactonase/LRE-like region domain-containing protein" evidence="1">
    <location>
        <begin position="34"/>
        <end position="401"/>
    </location>
</feature>
<dbReference type="Gene3D" id="2.120.10.30">
    <property type="entry name" value="TolB, C-terminal domain"/>
    <property type="match status" value="1"/>
</dbReference>
<comment type="caution">
    <text evidence="3">The sequence shown here is derived from an EMBL/GenBank/DDBJ whole genome shotgun (WGS) entry which is preliminary data.</text>
</comment>
<dbReference type="SUPFAM" id="SSF63829">
    <property type="entry name" value="Calcium-dependent phosphotriesterase"/>
    <property type="match status" value="1"/>
</dbReference>
<keyword evidence="4" id="KW-1185">Reference proteome</keyword>
<dbReference type="EMBL" id="LFJN01000008">
    <property type="protein sequence ID" value="KPI42061.1"/>
    <property type="molecule type" value="Genomic_DNA"/>
</dbReference>
<dbReference type="VEuPathDB" id="FungiDB:AB675_5386"/>
<protein>
    <recommendedName>
        <fullName evidence="2">SMP-30/Gluconolactonase/LRE-like region domain-containing protein</fullName>
    </recommendedName>
</protein>
<name>A0A0N0NNW5_9EURO</name>
<sequence length="401" mass="42876">MDVSPGSATTQNHTAAMLLPLLFGSLLGEVAFAQNASLPDSAQVIDQKSLAVLETVDPPSVQNLSSVFLPPGITSQDASSKPFHVYDEAFLELLGSNVSLTLIASSAKDPLFHEAVVWYPPTDEVFFVQNAGAKDAGTGLNKSSIIQKISLAQAEAVAQGLNSSVDVIVVNSTPTVINPNGATNYQGQIVYTGEGQGDDIAPALFLMNPLEPYNTTQLVNNYYGRQLNSLNDVAINPLFPNAIYFTDSLYGALQDFRPWPTTTIPPMVYRFDPSTGAIRVVAADLNKPNGLTFSPDGSVAYVTDTGALEGFYGVNASLPATIYSYNVTAAGNFANRQTFAYVSPWRACIEPDGVLLGKIWVGSTVANFRFTGKGRMVIAAETKLYYVNGWGVEGGDPQDQY</sequence>
<dbReference type="AlphaFoldDB" id="A0A0N0NNW5"/>
<evidence type="ECO:0000313" key="3">
    <source>
        <dbReference type="EMBL" id="KPI42061.1"/>
    </source>
</evidence>
<gene>
    <name evidence="3" type="ORF">AB675_5386</name>
</gene>
<dbReference type="RefSeq" id="XP_018002024.1">
    <property type="nucleotide sequence ID" value="XM_018145592.1"/>
</dbReference>
<organism evidence="3 4">
    <name type="scientific">Cyphellophora attinorum</name>
    <dbReference type="NCBI Taxonomy" id="1664694"/>
    <lineage>
        <taxon>Eukaryota</taxon>
        <taxon>Fungi</taxon>
        <taxon>Dikarya</taxon>
        <taxon>Ascomycota</taxon>
        <taxon>Pezizomycotina</taxon>
        <taxon>Eurotiomycetes</taxon>
        <taxon>Chaetothyriomycetidae</taxon>
        <taxon>Chaetothyriales</taxon>
        <taxon>Cyphellophoraceae</taxon>
        <taxon>Cyphellophora</taxon>
    </lineage>
</organism>
<dbReference type="InterPro" id="IPR052988">
    <property type="entry name" value="Oryzine_lactonohydrolase"/>
</dbReference>
<feature type="domain" description="SMP-30/Gluconolactonase/LRE-like region" evidence="2">
    <location>
        <begin position="215"/>
        <end position="372"/>
    </location>
</feature>
<dbReference type="GeneID" id="28737472"/>
<dbReference type="PANTHER" id="PTHR47064">
    <property type="entry name" value="PUTATIVE (AFU_ORTHOLOGUE AFUA_1G08990)-RELATED"/>
    <property type="match status" value="1"/>
</dbReference>
<dbReference type="PANTHER" id="PTHR47064:SF2">
    <property type="entry name" value="SMP-30_GLUCONOLACTONASE_LRE-LIKE REGION DOMAIN-CONTAINING PROTEIN-RELATED"/>
    <property type="match status" value="1"/>
</dbReference>
<dbReference type="STRING" id="1664694.A0A0N0NNW5"/>
<keyword evidence="1" id="KW-0732">Signal</keyword>
<dbReference type="Proteomes" id="UP000038010">
    <property type="component" value="Unassembled WGS sequence"/>
</dbReference>
<evidence type="ECO:0000313" key="4">
    <source>
        <dbReference type="Proteomes" id="UP000038010"/>
    </source>
</evidence>
<dbReference type="InterPro" id="IPR011042">
    <property type="entry name" value="6-blade_b-propeller_TolB-like"/>
</dbReference>